<evidence type="ECO:0000256" key="1">
    <source>
        <dbReference type="SAM" id="MobiDB-lite"/>
    </source>
</evidence>
<dbReference type="EMBL" id="JAGGLB010000020">
    <property type="protein sequence ID" value="MBP1993656.1"/>
    <property type="molecule type" value="Genomic_DNA"/>
</dbReference>
<sequence>MWANVARLSNFSGDTLSNPSNGKRRAESGRISNGQGCTFNTFFSSIAHLTDISDS</sequence>
<evidence type="ECO:0000313" key="2">
    <source>
        <dbReference type="EMBL" id="MBP1993656.1"/>
    </source>
</evidence>
<proteinExistence type="predicted"/>
<gene>
    <name evidence="2" type="ORF">J2Z66_005282</name>
</gene>
<keyword evidence="3" id="KW-1185">Reference proteome</keyword>
<feature type="region of interest" description="Disordered" evidence="1">
    <location>
        <begin position="1"/>
        <end position="35"/>
    </location>
</feature>
<dbReference type="Proteomes" id="UP001519287">
    <property type="component" value="Unassembled WGS sequence"/>
</dbReference>
<name>A0ABS4J3H1_9BACL</name>
<feature type="compositionally biased region" description="Polar residues" evidence="1">
    <location>
        <begin position="7"/>
        <end position="21"/>
    </location>
</feature>
<comment type="caution">
    <text evidence="2">The sequence shown here is derived from an EMBL/GenBank/DDBJ whole genome shotgun (WGS) entry which is preliminary data.</text>
</comment>
<protein>
    <submittedName>
        <fullName evidence="2">Uncharacterized protein</fullName>
    </submittedName>
</protein>
<organism evidence="2 3">
    <name type="scientific">Paenibacillus eucommiae</name>
    <dbReference type="NCBI Taxonomy" id="1355755"/>
    <lineage>
        <taxon>Bacteria</taxon>
        <taxon>Bacillati</taxon>
        <taxon>Bacillota</taxon>
        <taxon>Bacilli</taxon>
        <taxon>Bacillales</taxon>
        <taxon>Paenibacillaceae</taxon>
        <taxon>Paenibacillus</taxon>
    </lineage>
</organism>
<accession>A0ABS4J3H1</accession>
<evidence type="ECO:0000313" key="3">
    <source>
        <dbReference type="Proteomes" id="UP001519287"/>
    </source>
</evidence>
<reference evidence="2 3" key="1">
    <citation type="submission" date="2021-03" db="EMBL/GenBank/DDBJ databases">
        <title>Genomic Encyclopedia of Type Strains, Phase IV (KMG-IV): sequencing the most valuable type-strain genomes for metagenomic binning, comparative biology and taxonomic classification.</title>
        <authorList>
            <person name="Goeker M."/>
        </authorList>
    </citation>
    <scope>NUCLEOTIDE SEQUENCE [LARGE SCALE GENOMIC DNA]</scope>
    <source>
        <strain evidence="2 3">DSM 26048</strain>
    </source>
</reference>
<dbReference type="RefSeq" id="WP_209975539.1">
    <property type="nucleotide sequence ID" value="NZ_JAGGLB010000020.1"/>
</dbReference>